<dbReference type="EMBL" id="MN740211">
    <property type="protein sequence ID" value="QHT93884.1"/>
    <property type="molecule type" value="Genomic_DNA"/>
</dbReference>
<reference evidence="1" key="1">
    <citation type="journal article" date="2020" name="Nature">
        <title>Giant virus diversity and host interactions through global metagenomics.</title>
        <authorList>
            <person name="Schulz F."/>
            <person name="Roux S."/>
            <person name="Paez-Espino D."/>
            <person name="Jungbluth S."/>
            <person name="Walsh D.A."/>
            <person name="Denef V.J."/>
            <person name="McMahon K.D."/>
            <person name="Konstantinidis K.T."/>
            <person name="Eloe-Fadrosh E.A."/>
            <person name="Kyrpides N.C."/>
            <person name="Woyke T."/>
        </authorList>
    </citation>
    <scope>NUCLEOTIDE SEQUENCE</scope>
    <source>
        <strain evidence="1">GVMAG-M-3300024258-14</strain>
    </source>
</reference>
<evidence type="ECO:0000313" key="1">
    <source>
        <dbReference type="EMBL" id="QHT93884.1"/>
    </source>
</evidence>
<name>A0A6C0IL10_9ZZZZ</name>
<protein>
    <submittedName>
        <fullName evidence="1">Uncharacterized protein</fullName>
    </submittedName>
</protein>
<dbReference type="AlphaFoldDB" id="A0A6C0IL10"/>
<organism evidence="1">
    <name type="scientific">viral metagenome</name>
    <dbReference type="NCBI Taxonomy" id="1070528"/>
    <lineage>
        <taxon>unclassified sequences</taxon>
        <taxon>metagenomes</taxon>
        <taxon>organismal metagenomes</taxon>
    </lineage>
</organism>
<sequence>MVYIIRMFGRFFSKEKTNKTNKVTRPITFSEDYKRGYNSAWTNNIKDYWP</sequence>
<accession>A0A6C0IL10</accession>
<proteinExistence type="predicted"/>